<reference evidence="2 3" key="1">
    <citation type="submission" date="2024-02" db="EMBL/GenBank/DDBJ databases">
        <authorList>
            <person name="Chen Y."/>
            <person name="Shah S."/>
            <person name="Dougan E. K."/>
            <person name="Thang M."/>
            <person name="Chan C."/>
        </authorList>
    </citation>
    <scope>NUCLEOTIDE SEQUENCE [LARGE SCALE GENOMIC DNA]</scope>
</reference>
<sequence length="136" mass="15577">MERRRKLGYDMYALLEIKRDDTMGRLNFMKENYRFFGAPVGLIITVDRFADRNGWGHVGMFLQTLCLVATEMGMATCLQEAWSLKHKAITEHLDIPDSEIVWCGVALGYEDKSAKVNQLVSEREPVPKFATFKGKL</sequence>
<dbReference type="SUPFAM" id="SSF55469">
    <property type="entry name" value="FMN-dependent nitroreductase-like"/>
    <property type="match status" value="1"/>
</dbReference>
<dbReference type="Proteomes" id="UP001642464">
    <property type="component" value="Unassembled WGS sequence"/>
</dbReference>
<evidence type="ECO:0000313" key="3">
    <source>
        <dbReference type="Proteomes" id="UP001642464"/>
    </source>
</evidence>
<dbReference type="Gene3D" id="3.40.109.10">
    <property type="entry name" value="NADH Oxidase"/>
    <property type="match status" value="1"/>
</dbReference>
<protein>
    <submittedName>
        <fullName evidence="2">Chloronitrobenzene nitroreductase (Nitrobenzene nitroreductase)</fullName>
    </submittedName>
</protein>
<evidence type="ECO:0000259" key="1">
    <source>
        <dbReference type="Pfam" id="PF00881"/>
    </source>
</evidence>
<organism evidence="2 3">
    <name type="scientific">Durusdinium trenchii</name>
    <dbReference type="NCBI Taxonomy" id="1381693"/>
    <lineage>
        <taxon>Eukaryota</taxon>
        <taxon>Sar</taxon>
        <taxon>Alveolata</taxon>
        <taxon>Dinophyceae</taxon>
        <taxon>Suessiales</taxon>
        <taxon>Symbiodiniaceae</taxon>
        <taxon>Durusdinium</taxon>
    </lineage>
</organism>
<dbReference type="Pfam" id="PF00881">
    <property type="entry name" value="Nitroreductase"/>
    <property type="match status" value="1"/>
</dbReference>
<proteinExistence type="predicted"/>
<evidence type="ECO:0000313" key="2">
    <source>
        <dbReference type="EMBL" id="CAK9054402.1"/>
    </source>
</evidence>
<accession>A0ABP0MSD0</accession>
<feature type="domain" description="Nitroreductase" evidence="1">
    <location>
        <begin position="29"/>
        <end position="109"/>
    </location>
</feature>
<dbReference type="InterPro" id="IPR029479">
    <property type="entry name" value="Nitroreductase"/>
</dbReference>
<gene>
    <name evidence="2" type="ORF">SCF082_LOCUS29532</name>
</gene>
<comment type="caution">
    <text evidence="2">The sequence shown here is derived from an EMBL/GenBank/DDBJ whole genome shotgun (WGS) entry which is preliminary data.</text>
</comment>
<keyword evidence="3" id="KW-1185">Reference proteome</keyword>
<name>A0ABP0MSD0_9DINO</name>
<dbReference type="EMBL" id="CAXAMM010023901">
    <property type="protein sequence ID" value="CAK9054402.1"/>
    <property type="molecule type" value="Genomic_DNA"/>
</dbReference>
<dbReference type="InterPro" id="IPR000415">
    <property type="entry name" value="Nitroreductase-like"/>
</dbReference>